<reference evidence="3" key="1">
    <citation type="journal article" date="2019" name="Int. J. Syst. Evol. Microbiol.">
        <title>The Global Catalogue of Microorganisms (GCM) 10K type strain sequencing project: providing services to taxonomists for standard genome sequencing and annotation.</title>
        <authorList>
            <consortium name="The Broad Institute Genomics Platform"/>
            <consortium name="The Broad Institute Genome Sequencing Center for Infectious Disease"/>
            <person name="Wu L."/>
            <person name="Ma J."/>
        </authorList>
    </citation>
    <scope>NUCLEOTIDE SEQUENCE [LARGE SCALE GENOMIC DNA]</scope>
    <source>
        <strain evidence="3">CGMCC 1.12479</strain>
    </source>
</reference>
<feature type="transmembrane region" description="Helical" evidence="1">
    <location>
        <begin position="112"/>
        <end position="130"/>
    </location>
</feature>
<evidence type="ECO:0008006" key="4">
    <source>
        <dbReference type="Google" id="ProtNLM"/>
    </source>
</evidence>
<dbReference type="Proteomes" id="UP000635885">
    <property type="component" value="Unassembled WGS sequence"/>
</dbReference>
<proteinExistence type="predicted"/>
<keyword evidence="1" id="KW-1133">Transmembrane helix</keyword>
<gene>
    <name evidence="2" type="ORF">GCM10010993_21510</name>
</gene>
<evidence type="ECO:0000256" key="1">
    <source>
        <dbReference type="SAM" id="Phobius"/>
    </source>
</evidence>
<dbReference type="RefSeq" id="WP_188442683.1">
    <property type="nucleotide sequence ID" value="NZ_BMFD01000006.1"/>
</dbReference>
<sequence>MKFPSIFRTAKPMSFDIKPRYYDPVREEIEQRTARIKRNLQAEGVIKSDEELSESFMQDYGSSIKGAFTQGGPIKGRQSSPLTSAGFLRFVIFLLLIGGSFGYIFYGPIVLYGILYLTGGGFLFGLFLRLKRKRSR</sequence>
<comment type="caution">
    <text evidence="2">The sequence shown here is derived from an EMBL/GenBank/DDBJ whole genome shotgun (WGS) entry which is preliminary data.</text>
</comment>
<evidence type="ECO:0000313" key="2">
    <source>
        <dbReference type="EMBL" id="GGC42620.1"/>
    </source>
</evidence>
<name>A0ABQ1MM65_9BACT</name>
<feature type="transmembrane region" description="Helical" evidence="1">
    <location>
        <begin position="87"/>
        <end position="106"/>
    </location>
</feature>
<dbReference type="EMBL" id="BMFD01000006">
    <property type="protein sequence ID" value="GGC42620.1"/>
    <property type="molecule type" value="Genomic_DNA"/>
</dbReference>
<evidence type="ECO:0000313" key="3">
    <source>
        <dbReference type="Proteomes" id="UP000635885"/>
    </source>
</evidence>
<keyword evidence="1" id="KW-0812">Transmembrane</keyword>
<accession>A0ABQ1MM65</accession>
<keyword evidence="3" id="KW-1185">Reference proteome</keyword>
<organism evidence="2 3">
    <name type="scientific">Belliella aquatica</name>
    <dbReference type="NCBI Taxonomy" id="1323734"/>
    <lineage>
        <taxon>Bacteria</taxon>
        <taxon>Pseudomonadati</taxon>
        <taxon>Bacteroidota</taxon>
        <taxon>Cytophagia</taxon>
        <taxon>Cytophagales</taxon>
        <taxon>Cyclobacteriaceae</taxon>
        <taxon>Belliella</taxon>
    </lineage>
</organism>
<protein>
    <recommendedName>
        <fullName evidence="4">DUF1707 domain-containing protein</fullName>
    </recommendedName>
</protein>
<keyword evidence="1" id="KW-0472">Membrane</keyword>